<proteinExistence type="predicted"/>
<name>A0A4Y7Q7P4_9AGAM</name>
<dbReference type="EMBL" id="ML170171">
    <property type="protein sequence ID" value="TDL23228.1"/>
    <property type="molecule type" value="Genomic_DNA"/>
</dbReference>
<gene>
    <name evidence="1" type="ORF">BD410DRAFT_174752</name>
</gene>
<organism evidence="1 2">
    <name type="scientific">Rickenella mellea</name>
    <dbReference type="NCBI Taxonomy" id="50990"/>
    <lineage>
        <taxon>Eukaryota</taxon>
        <taxon>Fungi</taxon>
        <taxon>Dikarya</taxon>
        <taxon>Basidiomycota</taxon>
        <taxon>Agaricomycotina</taxon>
        <taxon>Agaricomycetes</taxon>
        <taxon>Hymenochaetales</taxon>
        <taxon>Rickenellaceae</taxon>
        <taxon>Rickenella</taxon>
    </lineage>
</organism>
<evidence type="ECO:0000313" key="1">
    <source>
        <dbReference type="EMBL" id="TDL23228.1"/>
    </source>
</evidence>
<dbReference type="AlphaFoldDB" id="A0A4Y7Q7P4"/>
<protein>
    <submittedName>
        <fullName evidence="1">Uncharacterized protein</fullName>
    </submittedName>
</protein>
<keyword evidence="2" id="KW-1185">Reference proteome</keyword>
<sequence length="104" mass="12021">MCRWARENSKRALGHYSIEVGQWRMQNPPFLHVHDTRPWCPFHDRNTNVHVVDTGVRKPDHDSILFSFAFPFVGAAALVRTVTPFKSIPPATLKQMDLRIRALN</sequence>
<dbReference type="VEuPathDB" id="FungiDB:BD410DRAFT_174752"/>
<reference evidence="1 2" key="1">
    <citation type="submission" date="2018-06" db="EMBL/GenBank/DDBJ databases">
        <title>A transcriptomic atlas of mushroom development highlights an independent origin of complex multicellularity.</title>
        <authorList>
            <consortium name="DOE Joint Genome Institute"/>
            <person name="Krizsan K."/>
            <person name="Almasi E."/>
            <person name="Merenyi Z."/>
            <person name="Sahu N."/>
            <person name="Viragh M."/>
            <person name="Koszo T."/>
            <person name="Mondo S."/>
            <person name="Kiss B."/>
            <person name="Balint B."/>
            <person name="Kues U."/>
            <person name="Barry K."/>
            <person name="Hegedus J.C."/>
            <person name="Henrissat B."/>
            <person name="Johnson J."/>
            <person name="Lipzen A."/>
            <person name="Ohm R."/>
            <person name="Nagy I."/>
            <person name="Pangilinan J."/>
            <person name="Yan J."/>
            <person name="Xiong Y."/>
            <person name="Grigoriev I.V."/>
            <person name="Hibbett D.S."/>
            <person name="Nagy L.G."/>
        </authorList>
    </citation>
    <scope>NUCLEOTIDE SEQUENCE [LARGE SCALE GENOMIC DNA]</scope>
    <source>
        <strain evidence="1 2">SZMC22713</strain>
    </source>
</reference>
<accession>A0A4Y7Q7P4</accession>
<dbReference type="Proteomes" id="UP000294933">
    <property type="component" value="Unassembled WGS sequence"/>
</dbReference>
<evidence type="ECO:0000313" key="2">
    <source>
        <dbReference type="Proteomes" id="UP000294933"/>
    </source>
</evidence>